<comment type="caution">
    <text evidence="3">The sequence shown here is derived from an EMBL/GenBank/DDBJ whole genome shotgun (WGS) entry which is preliminary data.</text>
</comment>
<dbReference type="OrthoDB" id="4509126at2759"/>
<evidence type="ECO:0000313" key="4">
    <source>
        <dbReference type="Proteomes" id="UP000234474"/>
    </source>
</evidence>
<dbReference type="EMBL" id="MSZS01000004">
    <property type="protein sequence ID" value="PKX93541.1"/>
    <property type="molecule type" value="Genomic_DNA"/>
</dbReference>
<organism evidence="3 4">
    <name type="scientific">Aspergillus novofumigatus (strain IBT 16806)</name>
    <dbReference type="NCBI Taxonomy" id="1392255"/>
    <lineage>
        <taxon>Eukaryota</taxon>
        <taxon>Fungi</taxon>
        <taxon>Dikarya</taxon>
        <taxon>Ascomycota</taxon>
        <taxon>Pezizomycotina</taxon>
        <taxon>Eurotiomycetes</taxon>
        <taxon>Eurotiomycetidae</taxon>
        <taxon>Eurotiales</taxon>
        <taxon>Aspergillaceae</taxon>
        <taxon>Aspergillus</taxon>
        <taxon>Aspergillus subgen. Fumigati</taxon>
    </lineage>
</organism>
<dbReference type="GeneID" id="36538501"/>
<dbReference type="STRING" id="1392255.A0A2I1C7I9"/>
<keyword evidence="4" id="KW-1185">Reference proteome</keyword>
<evidence type="ECO:0000313" key="3">
    <source>
        <dbReference type="EMBL" id="PKX93541.1"/>
    </source>
</evidence>
<feature type="region of interest" description="Disordered" evidence="2">
    <location>
        <begin position="1"/>
        <end position="34"/>
    </location>
</feature>
<dbReference type="RefSeq" id="XP_024682136.1">
    <property type="nucleotide sequence ID" value="XM_024831164.1"/>
</dbReference>
<gene>
    <name evidence="3" type="ORF">P174DRAFT_503437</name>
</gene>
<dbReference type="AlphaFoldDB" id="A0A2I1C7I9"/>
<keyword evidence="1" id="KW-0175">Coiled coil</keyword>
<proteinExistence type="predicted"/>
<evidence type="ECO:0000256" key="1">
    <source>
        <dbReference type="SAM" id="Coils"/>
    </source>
</evidence>
<evidence type="ECO:0000256" key="2">
    <source>
        <dbReference type="SAM" id="MobiDB-lite"/>
    </source>
</evidence>
<reference evidence="4" key="1">
    <citation type="journal article" date="2018" name="Proc. Natl. Acad. Sci. U.S.A.">
        <title>Linking secondary metabolites to gene clusters through genome sequencing of six diverse Aspergillus species.</title>
        <authorList>
            <person name="Kaerboelling I."/>
            <person name="Vesth T.C."/>
            <person name="Frisvad J.C."/>
            <person name="Nybo J.L."/>
            <person name="Theobald S."/>
            <person name="Kuo A."/>
            <person name="Bowyer P."/>
            <person name="Matsuda Y."/>
            <person name="Mondo S."/>
            <person name="Lyhne E.K."/>
            <person name="Kogle M.E."/>
            <person name="Clum A."/>
            <person name="Lipzen A."/>
            <person name="Salamov A."/>
            <person name="Ngan C.Y."/>
            <person name="Daum C."/>
            <person name="Chiniquy J."/>
            <person name="Barry K."/>
            <person name="LaButti K."/>
            <person name="Haridas S."/>
            <person name="Simmons B.A."/>
            <person name="Magnuson J.K."/>
            <person name="Mortensen U.H."/>
            <person name="Larsen T.O."/>
            <person name="Grigoriev I.V."/>
            <person name="Baker S.E."/>
            <person name="Andersen M.R."/>
        </authorList>
    </citation>
    <scope>NUCLEOTIDE SEQUENCE [LARGE SCALE GENOMIC DNA]</scope>
    <source>
        <strain evidence="4">IBT 16806</strain>
    </source>
</reference>
<protein>
    <submittedName>
        <fullName evidence="3">Uncharacterized protein</fullName>
    </submittedName>
</protein>
<dbReference type="Proteomes" id="UP000234474">
    <property type="component" value="Unassembled WGS sequence"/>
</dbReference>
<feature type="coiled-coil region" evidence="1">
    <location>
        <begin position="63"/>
        <end position="90"/>
    </location>
</feature>
<dbReference type="VEuPathDB" id="FungiDB:P174DRAFT_503437"/>
<sequence length="128" mass="14312">MRQYKRRKDGTTATEITRGPVFEFSGSGEGRPTNPEEILRVIVDLREIITQQSNTIQKIAADLTKIKADQQHLKSQNADLQEEVLALRTKLNTLLGTGLRSWVEVAAREPPQGPNAVPRPPKKELNCV</sequence>
<feature type="region of interest" description="Disordered" evidence="2">
    <location>
        <begin position="109"/>
        <end position="128"/>
    </location>
</feature>
<name>A0A2I1C7I9_ASPN1</name>
<feature type="non-terminal residue" evidence="3">
    <location>
        <position position="1"/>
    </location>
</feature>
<accession>A0A2I1C7I9</accession>